<feature type="domain" description="Small-subunit processome Utp12" evidence="6">
    <location>
        <begin position="766"/>
        <end position="869"/>
    </location>
</feature>
<dbReference type="Pfam" id="PF00400">
    <property type="entry name" value="WD40"/>
    <property type="match status" value="7"/>
</dbReference>
<dbReference type="CDD" id="cd00200">
    <property type="entry name" value="WD40"/>
    <property type="match status" value="1"/>
</dbReference>
<comment type="caution">
    <text evidence="7">The sequence shown here is derived from an EMBL/GenBank/DDBJ whole genome shotgun (WGS) entry which is preliminary data.</text>
</comment>
<feature type="region of interest" description="Disordered" evidence="5">
    <location>
        <begin position="224"/>
        <end position="264"/>
    </location>
</feature>
<keyword evidence="3" id="KW-0677">Repeat</keyword>
<feature type="compositionally biased region" description="Basic residues" evidence="5">
    <location>
        <begin position="252"/>
        <end position="264"/>
    </location>
</feature>
<evidence type="ECO:0000259" key="6">
    <source>
        <dbReference type="Pfam" id="PF04003"/>
    </source>
</evidence>
<dbReference type="SUPFAM" id="SSF50969">
    <property type="entry name" value="YVTN repeat-like/Quinoprotein amine dehydrogenase"/>
    <property type="match status" value="1"/>
</dbReference>
<evidence type="ECO:0000256" key="4">
    <source>
        <dbReference type="PROSITE-ProRule" id="PRU00221"/>
    </source>
</evidence>
<dbReference type="SUPFAM" id="SSF63829">
    <property type="entry name" value="Calcium-dependent phosphotriesterase"/>
    <property type="match status" value="1"/>
</dbReference>
<feature type="repeat" description="WD" evidence="4">
    <location>
        <begin position="404"/>
        <end position="445"/>
    </location>
</feature>
<dbReference type="PRINTS" id="PR00320">
    <property type="entry name" value="GPROTEINBRPT"/>
</dbReference>
<dbReference type="SUPFAM" id="SSF50978">
    <property type="entry name" value="WD40 repeat-like"/>
    <property type="match status" value="1"/>
</dbReference>
<evidence type="ECO:0000256" key="1">
    <source>
        <dbReference type="ARBA" id="ARBA00010226"/>
    </source>
</evidence>
<feature type="compositionally biased region" description="Basic residues" evidence="5">
    <location>
        <begin position="692"/>
        <end position="702"/>
    </location>
</feature>
<dbReference type="EMBL" id="JAFCIX010000357">
    <property type="protein sequence ID" value="KAH6593324.1"/>
    <property type="molecule type" value="Genomic_DNA"/>
</dbReference>
<dbReference type="InterPro" id="IPR027145">
    <property type="entry name" value="PWP2"/>
</dbReference>
<dbReference type="PANTHER" id="PTHR19858:SF0">
    <property type="entry name" value="PERIODIC TRYPTOPHAN PROTEIN 2 HOMOLOG"/>
    <property type="match status" value="1"/>
</dbReference>
<gene>
    <name evidence="7" type="ORF">BASA50_007532</name>
</gene>
<dbReference type="Pfam" id="PF04003">
    <property type="entry name" value="Utp12"/>
    <property type="match status" value="1"/>
</dbReference>
<keyword evidence="8" id="KW-1185">Reference proteome</keyword>
<reference evidence="7 8" key="1">
    <citation type="submission" date="2021-02" db="EMBL/GenBank/DDBJ databases">
        <title>Variation within the Batrachochytrium salamandrivorans European outbreak.</title>
        <authorList>
            <person name="Kelly M."/>
            <person name="Pasmans F."/>
            <person name="Shea T.P."/>
            <person name="Munoz J.F."/>
            <person name="Carranza S."/>
            <person name="Cuomo C.A."/>
            <person name="Martel A."/>
        </authorList>
    </citation>
    <scope>NUCLEOTIDE SEQUENCE [LARGE SCALE GENOMIC DNA]</scope>
    <source>
        <strain evidence="7 8">AMFP18/2</strain>
    </source>
</reference>
<evidence type="ECO:0000256" key="5">
    <source>
        <dbReference type="SAM" id="MobiDB-lite"/>
    </source>
</evidence>
<feature type="repeat" description="WD" evidence="4">
    <location>
        <begin position="531"/>
        <end position="572"/>
    </location>
</feature>
<protein>
    <recommendedName>
        <fullName evidence="6">Small-subunit processome Utp12 domain-containing protein</fullName>
    </recommendedName>
</protein>
<feature type="repeat" description="WD" evidence="4">
    <location>
        <begin position="490"/>
        <end position="530"/>
    </location>
</feature>
<dbReference type="InterPro" id="IPR001680">
    <property type="entry name" value="WD40_rpt"/>
</dbReference>
<dbReference type="InterPro" id="IPR020472">
    <property type="entry name" value="WD40_PAC1"/>
</dbReference>
<feature type="repeat" description="WD" evidence="4">
    <location>
        <begin position="184"/>
        <end position="215"/>
    </location>
</feature>
<dbReference type="InterPro" id="IPR015943">
    <property type="entry name" value="WD40/YVTN_repeat-like_dom_sf"/>
</dbReference>
<dbReference type="InterPro" id="IPR036322">
    <property type="entry name" value="WD40_repeat_dom_sf"/>
</dbReference>
<sequence>MKLDYKFSNLCGTVYKTGNVVFTPDGNSLVSPVGNRVSVFDLVNNKSYTMPFENRKDIARIALSPNAALLITVDGDGRALLINFQRQIVLHHHNFKAPVYDLSFSPDGRFIAVTHEKQVHIWKAPGFTLEFAPFVMHRVITGHYDQVTSLSWSSDSRFLISSSKDMTSRIHSMNLVDNFPGVVLTGHNDAVVGAWFSKNNKTIFTVGRDGALFEWTRHAGSWALGGENEAQEDENPDADGNGDKEDEGRNTVSKKHKSNSGKGVRIKHWKSSNRHYFNQNHAKVVSAVFHAGSGLLSVGFDSGIFGIWELPDFANIHTLSISQKKINTVAVNASGEWLAFGSAKLGQLLVWEWQSESYVLKQQGHQHDMNCLGYSPDGQFIATGGDDGKVKLWNTQTGFCFVTFTEHSGGIVALDFAKRGHIVFSASMDGTVRAFDLVRYRNFRTFTSPTPVQFSSLAVDPSGEIVCAGSSDSFEIYVWSVQTGRLLDILPGHEGPISGLAFSLEGTLASSSWDQTVRIWDIFSRDKQSEMFDHQSEVLTLAFTPDSKYIAATTLNGQICMWDLNLSKQISTIDGRKDISGGRGSNDKTTAANSSSGSSFTSICFTADGAAIIAGGNSKYVCIYDVGSRNLLKKFQISHNLSLDGMLETLNSKNMTEAGPMDLIDQTAELSDLEDRIDSSLPGVHSGDKSLRRTRPSARTKGVRVSPTGRSWAAASTEGLLVYSLDERIIFDPFDLEIDITPDTVREVLAQKDWTRALVMAFRLGEQSSIQTVYETIPALDVSLVVRDLPPKYLERLIRFIVGFIDTNPRLEFHLEWSTSLATHHGRYLQDHKSEYASSLRGLSKVLQKAFDDLGKVCMDNTYLMAYLIDRCSGSIEKNCQSTLLDGTATTEMDVDKVTMASMGF</sequence>
<feature type="region of interest" description="Disordered" evidence="5">
    <location>
        <begin position="577"/>
        <end position="599"/>
    </location>
</feature>
<accession>A0ABQ8F9Z1</accession>
<feature type="repeat" description="WD" evidence="4">
    <location>
        <begin position="362"/>
        <end position="403"/>
    </location>
</feature>
<dbReference type="Gene3D" id="2.130.10.10">
    <property type="entry name" value="YVTN repeat-like/Quinoprotein amine dehydrogenase"/>
    <property type="match status" value="3"/>
</dbReference>
<dbReference type="Proteomes" id="UP001648503">
    <property type="component" value="Unassembled WGS sequence"/>
</dbReference>
<comment type="similarity">
    <text evidence="1">Belongs to the WD repeat PWP2 family.</text>
</comment>
<dbReference type="InterPro" id="IPR007148">
    <property type="entry name" value="SSU_processome_Utp12"/>
</dbReference>
<feature type="region of interest" description="Disordered" evidence="5">
    <location>
        <begin position="684"/>
        <end position="704"/>
    </location>
</feature>
<evidence type="ECO:0000256" key="3">
    <source>
        <dbReference type="ARBA" id="ARBA00022737"/>
    </source>
</evidence>
<evidence type="ECO:0000313" key="8">
    <source>
        <dbReference type="Proteomes" id="UP001648503"/>
    </source>
</evidence>
<evidence type="ECO:0000313" key="7">
    <source>
        <dbReference type="EMBL" id="KAH6593324.1"/>
    </source>
</evidence>
<dbReference type="PANTHER" id="PTHR19858">
    <property type="entry name" value="WD40 REPEAT PROTEIN"/>
    <property type="match status" value="1"/>
</dbReference>
<dbReference type="InterPro" id="IPR019775">
    <property type="entry name" value="WD40_repeat_CS"/>
</dbReference>
<dbReference type="PROSITE" id="PS50082">
    <property type="entry name" value="WD_REPEATS_2"/>
    <property type="match status" value="6"/>
</dbReference>
<dbReference type="PROSITE" id="PS00678">
    <property type="entry name" value="WD_REPEATS_1"/>
    <property type="match status" value="3"/>
</dbReference>
<proteinExistence type="inferred from homology"/>
<organism evidence="7 8">
    <name type="scientific">Batrachochytrium salamandrivorans</name>
    <dbReference type="NCBI Taxonomy" id="1357716"/>
    <lineage>
        <taxon>Eukaryota</taxon>
        <taxon>Fungi</taxon>
        <taxon>Fungi incertae sedis</taxon>
        <taxon>Chytridiomycota</taxon>
        <taxon>Chytridiomycota incertae sedis</taxon>
        <taxon>Chytridiomycetes</taxon>
        <taxon>Rhizophydiales</taxon>
        <taxon>Rhizophydiales incertae sedis</taxon>
        <taxon>Batrachochytrium</taxon>
    </lineage>
</organism>
<keyword evidence="2 4" id="KW-0853">WD repeat</keyword>
<dbReference type="SMART" id="SM00320">
    <property type="entry name" value="WD40"/>
    <property type="match status" value="13"/>
</dbReference>
<dbReference type="PROSITE" id="PS50294">
    <property type="entry name" value="WD_REPEATS_REGION"/>
    <property type="match status" value="5"/>
</dbReference>
<feature type="repeat" description="WD" evidence="4">
    <location>
        <begin position="140"/>
        <end position="170"/>
    </location>
</feature>
<dbReference type="InterPro" id="IPR011044">
    <property type="entry name" value="Quino_amine_DH_bsu"/>
</dbReference>
<evidence type="ECO:0000256" key="2">
    <source>
        <dbReference type="ARBA" id="ARBA00022574"/>
    </source>
</evidence>
<name>A0ABQ8F9Z1_9FUNG</name>